<evidence type="ECO:0000313" key="1">
    <source>
        <dbReference type="EMBL" id="KXB35556.1"/>
    </source>
</evidence>
<evidence type="ECO:0000313" key="2">
    <source>
        <dbReference type="Proteomes" id="UP000070675"/>
    </source>
</evidence>
<dbReference type="PATRIC" id="fig|1393034.3.peg.202"/>
<accession>A0A133XX74</accession>
<reference evidence="2" key="1">
    <citation type="submission" date="2016-01" db="EMBL/GenBank/DDBJ databases">
        <authorList>
            <person name="Mitreva M."/>
            <person name="Pepin K.H."/>
            <person name="Mihindukulasuriya K.A."/>
            <person name="Fulton R."/>
            <person name="Fronick C."/>
            <person name="O'Laughlin M."/>
            <person name="Miner T."/>
            <person name="Herter B."/>
            <person name="Rosa B.A."/>
            <person name="Cordes M."/>
            <person name="Tomlinson C."/>
            <person name="Wollam A."/>
            <person name="Palsikar V.B."/>
            <person name="Mardis E.R."/>
            <person name="Wilson R.K."/>
        </authorList>
    </citation>
    <scope>NUCLEOTIDE SEQUENCE [LARGE SCALE GENOMIC DNA]</scope>
    <source>
        <strain evidence="2">DNF00019</strain>
    </source>
</reference>
<protein>
    <submittedName>
        <fullName evidence="1">Uncharacterized protein</fullName>
    </submittedName>
</protein>
<proteinExistence type="predicted"/>
<gene>
    <name evidence="1" type="ORF">HMPREF3192_00207</name>
</gene>
<sequence length="69" mass="8069">MVALLLAHINYRIHYTHARRAKRPLQKYNKEFEGKKTVVAEDWVRLEQAHVSTLKVSHTFTRSKGKSHG</sequence>
<name>A0A133XX74_9ACTN</name>
<dbReference type="STRING" id="1393034.HMPREF3192_00207"/>
<dbReference type="EMBL" id="LSCR01000002">
    <property type="protein sequence ID" value="KXB35556.1"/>
    <property type="molecule type" value="Genomic_DNA"/>
</dbReference>
<keyword evidence="2" id="KW-1185">Reference proteome</keyword>
<comment type="caution">
    <text evidence="1">The sequence shown here is derived from an EMBL/GenBank/DDBJ whole genome shotgun (WGS) entry which is preliminary data.</text>
</comment>
<dbReference type="Proteomes" id="UP000070675">
    <property type="component" value="Unassembled WGS sequence"/>
</dbReference>
<organism evidence="1 2">
    <name type="scientific">Atopobium deltae</name>
    <dbReference type="NCBI Taxonomy" id="1393034"/>
    <lineage>
        <taxon>Bacteria</taxon>
        <taxon>Bacillati</taxon>
        <taxon>Actinomycetota</taxon>
        <taxon>Coriobacteriia</taxon>
        <taxon>Coriobacteriales</taxon>
        <taxon>Atopobiaceae</taxon>
        <taxon>Atopobium</taxon>
    </lineage>
</organism>
<dbReference type="AlphaFoldDB" id="A0A133XX74"/>